<name>A0ABQ5VSD6_9RHOB</name>
<keyword evidence="2" id="KW-1185">Reference proteome</keyword>
<protein>
    <submittedName>
        <fullName evidence="1">Uncharacterized protein</fullName>
    </submittedName>
</protein>
<comment type="caution">
    <text evidence="1">The sequence shown here is derived from an EMBL/GenBank/DDBJ whole genome shotgun (WGS) entry which is preliminary data.</text>
</comment>
<evidence type="ECO:0000313" key="2">
    <source>
        <dbReference type="Proteomes" id="UP001156694"/>
    </source>
</evidence>
<dbReference type="EMBL" id="BSNN01000002">
    <property type="protein sequence ID" value="GLQ34245.1"/>
    <property type="molecule type" value="Genomic_DNA"/>
</dbReference>
<dbReference type="Proteomes" id="UP001156694">
    <property type="component" value="Unassembled WGS sequence"/>
</dbReference>
<gene>
    <name evidence="1" type="ORF">GCM10007939_05280</name>
</gene>
<evidence type="ECO:0000313" key="1">
    <source>
        <dbReference type="EMBL" id="GLQ34245.1"/>
    </source>
</evidence>
<sequence length="67" mass="7527">MILCFEEIGGNAGRPKCITATNRRPIAINVLWRDMRGENPRTANKPMPRHSGGSIKLTIIMQTFECL</sequence>
<proteinExistence type="predicted"/>
<reference evidence="2" key="1">
    <citation type="journal article" date="2019" name="Int. J. Syst. Evol. Microbiol.">
        <title>The Global Catalogue of Microorganisms (GCM) 10K type strain sequencing project: providing services to taxonomists for standard genome sequencing and annotation.</title>
        <authorList>
            <consortium name="The Broad Institute Genomics Platform"/>
            <consortium name="The Broad Institute Genome Sequencing Center for Infectious Disease"/>
            <person name="Wu L."/>
            <person name="Ma J."/>
        </authorList>
    </citation>
    <scope>NUCLEOTIDE SEQUENCE [LARGE SCALE GENOMIC DNA]</scope>
    <source>
        <strain evidence="2">NBRC 110140</strain>
    </source>
</reference>
<organism evidence="1 2">
    <name type="scientific">Amylibacter marinus</name>
    <dbReference type="NCBI Taxonomy" id="1475483"/>
    <lineage>
        <taxon>Bacteria</taxon>
        <taxon>Pseudomonadati</taxon>
        <taxon>Pseudomonadota</taxon>
        <taxon>Alphaproteobacteria</taxon>
        <taxon>Rhodobacterales</taxon>
        <taxon>Paracoccaceae</taxon>
        <taxon>Amylibacter</taxon>
    </lineage>
</organism>
<accession>A0ABQ5VSD6</accession>